<evidence type="ECO:0000256" key="1">
    <source>
        <dbReference type="SAM" id="MobiDB-lite"/>
    </source>
</evidence>
<evidence type="ECO:0000313" key="3">
    <source>
        <dbReference type="Proteomes" id="UP000054538"/>
    </source>
</evidence>
<evidence type="ECO:0000313" key="2">
    <source>
        <dbReference type="EMBL" id="KIK75538.1"/>
    </source>
</evidence>
<name>A0A0D0CK24_9AGAM</name>
<dbReference type="STRING" id="930991.A0A0D0CK24"/>
<dbReference type="EMBL" id="KN828038">
    <property type="protein sequence ID" value="KIK75538.1"/>
    <property type="molecule type" value="Genomic_DNA"/>
</dbReference>
<dbReference type="InParanoid" id="A0A0D0CK24"/>
<reference evidence="2 3" key="1">
    <citation type="submission" date="2014-04" db="EMBL/GenBank/DDBJ databases">
        <authorList>
            <consortium name="DOE Joint Genome Institute"/>
            <person name="Kuo A."/>
            <person name="Kohler A."/>
            <person name="Jargeat P."/>
            <person name="Nagy L.G."/>
            <person name="Floudas D."/>
            <person name="Copeland A."/>
            <person name="Barry K.W."/>
            <person name="Cichocki N."/>
            <person name="Veneault-Fourrey C."/>
            <person name="LaButti K."/>
            <person name="Lindquist E.A."/>
            <person name="Lipzen A."/>
            <person name="Lundell T."/>
            <person name="Morin E."/>
            <person name="Murat C."/>
            <person name="Sun H."/>
            <person name="Tunlid A."/>
            <person name="Henrissat B."/>
            <person name="Grigoriev I.V."/>
            <person name="Hibbett D.S."/>
            <person name="Martin F."/>
            <person name="Nordberg H.P."/>
            <person name="Cantor M.N."/>
            <person name="Hua S.X."/>
        </authorList>
    </citation>
    <scope>NUCLEOTIDE SEQUENCE [LARGE SCALE GENOMIC DNA]</scope>
    <source>
        <strain evidence="2 3">Ve08.2h10</strain>
    </source>
</reference>
<protein>
    <submittedName>
        <fullName evidence="2">Uncharacterized protein</fullName>
    </submittedName>
</protein>
<feature type="compositionally biased region" description="Basic and acidic residues" evidence="1">
    <location>
        <begin position="55"/>
        <end position="68"/>
    </location>
</feature>
<organism evidence="2 3">
    <name type="scientific">Paxillus rubicundulus Ve08.2h10</name>
    <dbReference type="NCBI Taxonomy" id="930991"/>
    <lineage>
        <taxon>Eukaryota</taxon>
        <taxon>Fungi</taxon>
        <taxon>Dikarya</taxon>
        <taxon>Basidiomycota</taxon>
        <taxon>Agaricomycotina</taxon>
        <taxon>Agaricomycetes</taxon>
        <taxon>Agaricomycetidae</taxon>
        <taxon>Boletales</taxon>
        <taxon>Paxilineae</taxon>
        <taxon>Paxillaceae</taxon>
        <taxon>Paxillus</taxon>
    </lineage>
</organism>
<dbReference type="OrthoDB" id="2686745at2759"/>
<feature type="region of interest" description="Disordered" evidence="1">
    <location>
        <begin position="1"/>
        <end position="73"/>
    </location>
</feature>
<sequence>MPPSRPKHAHPKTFIRAATPHAIPQKFSSTANDDGDSATSEGSSSESSLTSLEYETNKIPKPEGEAGRPSRGGYNLEAQLAWNATSFSKLRKFVHCSIKQHLDTTKCKSQQRNQAI</sequence>
<dbReference type="AlphaFoldDB" id="A0A0D0CK24"/>
<proteinExistence type="predicted"/>
<dbReference type="HOGENOM" id="CLU_2097607_0_0_1"/>
<feature type="compositionally biased region" description="Low complexity" evidence="1">
    <location>
        <begin position="37"/>
        <end position="52"/>
    </location>
</feature>
<feature type="compositionally biased region" description="Basic residues" evidence="1">
    <location>
        <begin position="1"/>
        <end position="13"/>
    </location>
</feature>
<dbReference type="Proteomes" id="UP000054538">
    <property type="component" value="Unassembled WGS sequence"/>
</dbReference>
<gene>
    <name evidence="2" type="ORF">PAXRUDRAFT_172546</name>
</gene>
<reference evidence="3" key="2">
    <citation type="submission" date="2015-01" db="EMBL/GenBank/DDBJ databases">
        <title>Evolutionary Origins and Diversification of the Mycorrhizal Mutualists.</title>
        <authorList>
            <consortium name="DOE Joint Genome Institute"/>
            <consortium name="Mycorrhizal Genomics Consortium"/>
            <person name="Kohler A."/>
            <person name="Kuo A."/>
            <person name="Nagy L.G."/>
            <person name="Floudas D."/>
            <person name="Copeland A."/>
            <person name="Barry K.W."/>
            <person name="Cichocki N."/>
            <person name="Veneault-Fourrey C."/>
            <person name="LaButti K."/>
            <person name="Lindquist E.A."/>
            <person name="Lipzen A."/>
            <person name="Lundell T."/>
            <person name="Morin E."/>
            <person name="Murat C."/>
            <person name="Riley R."/>
            <person name="Ohm R."/>
            <person name="Sun H."/>
            <person name="Tunlid A."/>
            <person name="Henrissat B."/>
            <person name="Grigoriev I.V."/>
            <person name="Hibbett D.S."/>
            <person name="Martin F."/>
        </authorList>
    </citation>
    <scope>NUCLEOTIDE SEQUENCE [LARGE SCALE GENOMIC DNA]</scope>
    <source>
        <strain evidence="3">Ve08.2h10</strain>
    </source>
</reference>
<keyword evidence="3" id="KW-1185">Reference proteome</keyword>
<accession>A0A0D0CK24</accession>